<dbReference type="OrthoDB" id="3292458at2"/>
<gene>
    <name evidence="5" type="ORF">G5A66_10600</name>
    <name evidence="4" type="ORF">G5A75_10625</name>
</gene>
<reference evidence="6 7" key="1">
    <citation type="journal article" date="2020" name="Cell Host Microbe">
        <title>Functional and Genomic Variation between Human-Derived Isolates of Lachnospiraceae Reveals Inter- and Intra-Species Diversity.</title>
        <authorList>
            <person name="Sorbara M.T."/>
            <person name="Littmann E.R."/>
            <person name="Fontana E."/>
            <person name="Moody T.U."/>
            <person name="Kohout C.E."/>
            <person name="Gjonbalaj M."/>
            <person name="Eaton V."/>
            <person name="Seok R."/>
            <person name="Leiner I.M."/>
            <person name="Pamer E.G."/>
        </authorList>
    </citation>
    <scope>NUCLEOTIDE SEQUENCE [LARGE SCALE GENOMIC DNA]</scope>
    <source>
        <strain evidence="5 6">MSK.17.11</strain>
        <strain evidence="4 7">MSK.17.38</strain>
    </source>
</reference>
<feature type="domain" description="LysM" evidence="3">
    <location>
        <begin position="298"/>
        <end position="345"/>
    </location>
</feature>
<dbReference type="Proteomes" id="UP000701680">
    <property type="component" value="Unassembled WGS sequence"/>
</dbReference>
<dbReference type="SUPFAM" id="SSF54106">
    <property type="entry name" value="LysM domain"/>
    <property type="match status" value="1"/>
</dbReference>
<evidence type="ECO:0000313" key="6">
    <source>
        <dbReference type="Proteomes" id="UP000528555"/>
    </source>
</evidence>
<evidence type="ECO:0000259" key="3">
    <source>
        <dbReference type="PROSITE" id="PS51782"/>
    </source>
</evidence>
<dbReference type="AlphaFoldDB" id="A0A850HM68"/>
<evidence type="ECO:0000256" key="2">
    <source>
        <dbReference type="SAM" id="Phobius"/>
    </source>
</evidence>
<dbReference type="EMBL" id="JAAITX010000008">
    <property type="protein sequence ID" value="NVH59076.1"/>
    <property type="molecule type" value="Genomic_DNA"/>
</dbReference>
<name>A0A850HM68_9FIRM</name>
<comment type="caution">
    <text evidence="5">The sequence shown here is derived from an EMBL/GenBank/DDBJ whole genome shotgun (WGS) entry which is preliminary data.</text>
</comment>
<sequence length="346" mass="39269">MERQFPKNVRQIGNVSDEPKIYVEDYVDTYLNQLKEKAAKEPVMAVLAGEIVTQEGQEVVYISGAVRVEEVKTENGKLEFDIEASDRAEELRKEHFPTCQTIGWCLIESGNLMGQEQEAARIHERFFAKANSIFIHKDAVENEEVFYAYKFGELMQMGGHYIYYEKNPDMQNYMIHARRQIGVTPSEVVEDRAAKDFRSAIREQLEAKEHHQNSRFVYAASILLIVVVLAMGISTMNNYDKMEAVQTSLETLSQTVTEPKQKAETLSGKESKKDTQSVQKTGTVPEISTVQEQLGDEEYYEVVKGDTLDRISEKVYGDASHVDAICRMNGLSDGNLIYIGQKLLLP</sequence>
<evidence type="ECO:0000256" key="1">
    <source>
        <dbReference type="SAM" id="MobiDB-lite"/>
    </source>
</evidence>
<protein>
    <submittedName>
        <fullName evidence="5">LysM peptidoglycan-binding domain-containing protein</fullName>
    </submittedName>
</protein>
<dbReference type="CDD" id="cd00118">
    <property type="entry name" value="LysM"/>
    <property type="match status" value="1"/>
</dbReference>
<keyword evidence="2" id="KW-0472">Membrane</keyword>
<feature type="transmembrane region" description="Helical" evidence="2">
    <location>
        <begin position="216"/>
        <end position="236"/>
    </location>
</feature>
<evidence type="ECO:0000313" key="7">
    <source>
        <dbReference type="Proteomes" id="UP000701680"/>
    </source>
</evidence>
<dbReference type="InterPro" id="IPR018392">
    <property type="entry name" value="LysM"/>
</dbReference>
<dbReference type="EMBL" id="JAAIUO010000008">
    <property type="protein sequence ID" value="NSK15303.1"/>
    <property type="molecule type" value="Genomic_DNA"/>
</dbReference>
<evidence type="ECO:0000313" key="5">
    <source>
        <dbReference type="EMBL" id="NVH59076.1"/>
    </source>
</evidence>
<dbReference type="SMART" id="SM00257">
    <property type="entry name" value="LysM"/>
    <property type="match status" value="1"/>
</dbReference>
<feature type="region of interest" description="Disordered" evidence="1">
    <location>
        <begin position="256"/>
        <end position="282"/>
    </location>
</feature>
<dbReference type="Pfam" id="PF01476">
    <property type="entry name" value="LysM"/>
    <property type="match status" value="1"/>
</dbReference>
<reference evidence="5" key="2">
    <citation type="submission" date="2020-02" db="EMBL/GenBank/DDBJ databases">
        <authorList>
            <person name="Littmann E."/>
            <person name="Sorbara M."/>
        </authorList>
    </citation>
    <scope>NUCLEOTIDE SEQUENCE</scope>
    <source>
        <strain evidence="5">MSK.17.11</strain>
        <strain evidence="4">MSK.17.38</strain>
    </source>
</reference>
<proteinExistence type="predicted"/>
<feature type="compositionally biased region" description="Basic and acidic residues" evidence="1">
    <location>
        <begin position="259"/>
        <end position="275"/>
    </location>
</feature>
<dbReference type="RefSeq" id="WP_101696026.1">
    <property type="nucleotide sequence ID" value="NZ_JAAITX010000008.1"/>
</dbReference>
<accession>A0A850HM68</accession>
<keyword evidence="6" id="KW-1185">Reference proteome</keyword>
<dbReference type="Proteomes" id="UP000528555">
    <property type="component" value="Unassembled WGS sequence"/>
</dbReference>
<dbReference type="PROSITE" id="PS51782">
    <property type="entry name" value="LYSM"/>
    <property type="match status" value="1"/>
</dbReference>
<keyword evidence="2" id="KW-1133">Transmembrane helix</keyword>
<keyword evidence="2" id="KW-0812">Transmembrane</keyword>
<dbReference type="Gene3D" id="3.10.350.10">
    <property type="entry name" value="LysM domain"/>
    <property type="match status" value="1"/>
</dbReference>
<evidence type="ECO:0000313" key="4">
    <source>
        <dbReference type="EMBL" id="NSK15303.1"/>
    </source>
</evidence>
<organism evidence="5 6">
    <name type="scientific">Dorea phocaeensis</name>
    <dbReference type="NCBI Taxonomy" id="2040291"/>
    <lineage>
        <taxon>Bacteria</taxon>
        <taxon>Bacillati</taxon>
        <taxon>Bacillota</taxon>
        <taxon>Clostridia</taxon>
        <taxon>Lachnospirales</taxon>
        <taxon>Lachnospiraceae</taxon>
        <taxon>Dorea</taxon>
    </lineage>
</organism>
<dbReference type="InterPro" id="IPR036779">
    <property type="entry name" value="LysM_dom_sf"/>
</dbReference>